<evidence type="ECO:0000313" key="1">
    <source>
        <dbReference type="EMBL" id="EYC15129.1"/>
    </source>
</evidence>
<gene>
    <name evidence="1" type="primary">Acey_s0038.g3644</name>
    <name evidence="1" type="ORF">Y032_0038g3644</name>
</gene>
<evidence type="ECO:0000313" key="2">
    <source>
        <dbReference type="Proteomes" id="UP000024635"/>
    </source>
</evidence>
<name>A0A016UIE5_9BILA</name>
<protein>
    <submittedName>
        <fullName evidence="1">Uncharacterized protein</fullName>
    </submittedName>
</protein>
<proteinExistence type="predicted"/>
<sequence>MTTFQLIENLRNARCSSSNIRPGFNMTWKFITLLCIICSSGLSRAEEVLSVEESTSEPVFQYRESGLKEADGNNDDPILEGDILVSKHVLNINFLGFHGFYAASLLSATGRKEKLVQNGHIIAYYFHHNANATLPLLLKREDKINCSKSPKTGSNHISSI</sequence>
<comment type="caution">
    <text evidence="1">The sequence shown here is derived from an EMBL/GenBank/DDBJ whole genome shotgun (WGS) entry which is preliminary data.</text>
</comment>
<organism evidence="1 2">
    <name type="scientific">Ancylostoma ceylanicum</name>
    <dbReference type="NCBI Taxonomy" id="53326"/>
    <lineage>
        <taxon>Eukaryota</taxon>
        <taxon>Metazoa</taxon>
        <taxon>Ecdysozoa</taxon>
        <taxon>Nematoda</taxon>
        <taxon>Chromadorea</taxon>
        <taxon>Rhabditida</taxon>
        <taxon>Rhabditina</taxon>
        <taxon>Rhabditomorpha</taxon>
        <taxon>Strongyloidea</taxon>
        <taxon>Ancylostomatidae</taxon>
        <taxon>Ancylostomatinae</taxon>
        <taxon>Ancylostoma</taxon>
    </lineage>
</organism>
<dbReference type="Proteomes" id="UP000024635">
    <property type="component" value="Unassembled WGS sequence"/>
</dbReference>
<dbReference type="AlphaFoldDB" id="A0A016UIE5"/>
<accession>A0A016UIE5</accession>
<reference evidence="2" key="1">
    <citation type="journal article" date="2015" name="Nat. Genet.">
        <title>The genome and transcriptome of the zoonotic hookworm Ancylostoma ceylanicum identify infection-specific gene families.</title>
        <authorList>
            <person name="Schwarz E.M."/>
            <person name="Hu Y."/>
            <person name="Antoshechkin I."/>
            <person name="Miller M.M."/>
            <person name="Sternberg P.W."/>
            <person name="Aroian R.V."/>
        </authorList>
    </citation>
    <scope>NUCLEOTIDE SEQUENCE</scope>
    <source>
        <strain evidence="2">HY135</strain>
    </source>
</reference>
<keyword evidence="2" id="KW-1185">Reference proteome</keyword>
<dbReference type="EMBL" id="JARK01001374">
    <property type="protein sequence ID" value="EYC15129.1"/>
    <property type="molecule type" value="Genomic_DNA"/>
</dbReference>